<reference evidence="1" key="3">
    <citation type="submission" date="2022-06" db="UniProtKB">
        <authorList>
            <consortium name="EnsemblPlants"/>
        </authorList>
    </citation>
    <scope>IDENTIFICATION</scope>
</reference>
<accession>A0A8R7TSS5</accession>
<organism evidence="1 2">
    <name type="scientific">Triticum urartu</name>
    <name type="common">Red wild einkorn</name>
    <name type="synonym">Crithodium urartu</name>
    <dbReference type="NCBI Taxonomy" id="4572"/>
    <lineage>
        <taxon>Eukaryota</taxon>
        <taxon>Viridiplantae</taxon>
        <taxon>Streptophyta</taxon>
        <taxon>Embryophyta</taxon>
        <taxon>Tracheophyta</taxon>
        <taxon>Spermatophyta</taxon>
        <taxon>Magnoliopsida</taxon>
        <taxon>Liliopsida</taxon>
        <taxon>Poales</taxon>
        <taxon>Poaceae</taxon>
        <taxon>BOP clade</taxon>
        <taxon>Pooideae</taxon>
        <taxon>Triticodae</taxon>
        <taxon>Triticeae</taxon>
        <taxon>Triticinae</taxon>
        <taxon>Triticum</taxon>
    </lineage>
</organism>
<dbReference type="EnsemblPlants" id="TuG1812G0300001740.01.T04">
    <property type="protein sequence ID" value="TuG1812G0300001740.01.T04.cds337604"/>
    <property type="gene ID" value="TuG1812G0300001740.01"/>
</dbReference>
<evidence type="ECO:0000313" key="1">
    <source>
        <dbReference type="EnsemblPlants" id="TuG1812G0300001740.01.T04.cds337604"/>
    </source>
</evidence>
<name>A0A8R7TSS5_TRIUA</name>
<reference evidence="2" key="1">
    <citation type="journal article" date="2013" name="Nature">
        <title>Draft genome of the wheat A-genome progenitor Triticum urartu.</title>
        <authorList>
            <person name="Ling H.Q."/>
            <person name="Zhao S."/>
            <person name="Liu D."/>
            <person name="Wang J."/>
            <person name="Sun H."/>
            <person name="Zhang C."/>
            <person name="Fan H."/>
            <person name="Li D."/>
            <person name="Dong L."/>
            <person name="Tao Y."/>
            <person name="Gao C."/>
            <person name="Wu H."/>
            <person name="Li Y."/>
            <person name="Cui Y."/>
            <person name="Guo X."/>
            <person name="Zheng S."/>
            <person name="Wang B."/>
            <person name="Yu K."/>
            <person name="Liang Q."/>
            <person name="Yang W."/>
            <person name="Lou X."/>
            <person name="Chen J."/>
            <person name="Feng M."/>
            <person name="Jian J."/>
            <person name="Zhang X."/>
            <person name="Luo G."/>
            <person name="Jiang Y."/>
            <person name="Liu J."/>
            <person name="Wang Z."/>
            <person name="Sha Y."/>
            <person name="Zhang B."/>
            <person name="Wu H."/>
            <person name="Tang D."/>
            <person name="Shen Q."/>
            <person name="Xue P."/>
            <person name="Zou S."/>
            <person name="Wang X."/>
            <person name="Liu X."/>
            <person name="Wang F."/>
            <person name="Yang Y."/>
            <person name="An X."/>
            <person name="Dong Z."/>
            <person name="Zhang K."/>
            <person name="Zhang X."/>
            <person name="Luo M.C."/>
            <person name="Dvorak J."/>
            <person name="Tong Y."/>
            <person name="Wang J."/>
            <person name="Yang H."/>
            <person name="Li Z."/>
            <person name="Wang D."/>
            <person name="Zhang A."/>
            <person name="Wang J."/>
        </authorList>
    </citation>
    <scope>NUCLEOTIDE SEQUENCE</scope>
    <source>
        <strain evidence="2">cv. G1812</strain>
    </source>
</reference>
<protein>
    <submittedName>
        <fullName evidence="1">Uncharacterized protein</fullName>
    </submittedName>
</protein>
<reference evidence="1" key="2">
    <citation type="submission" date="2018-03" db="EMBL/GenBank/DDBJ databases">
        <title>The Triticum urartu genome reveals the dynamic nature of wheat genome evolution.</title>
        <authorList>
            <person name="Ling H."/>
            <person name="Ma B."/>
            <person name="Shi X."/>
            <person name="Liu H."/>
            <person name="Dong L."/>
            <person name="Sun H."/>
            <person name="Cao Y."/>
            <person name="Gao Q."/>
            <person name="Zheng S."/>
            <person name="Li Y."/>
            <person name="Yu Y."/>
            <person name="Du H."/>
            <person name="Qi M."/>
            <person name="Li Y."/>
            <person name="Yu H."/>
            <person name="Cui Y."/>
            <person name="Wang N."/>
            <person name="Chen C."/>
            <person name="Wu H."/>
            <person name="Zhao Y."/>
            <person name="Zhang J."/>
            <person name="Li Y."/>
            <person name="Zhou W."/>
            <person name="Zhang B."/>
            <person name="Hu W."/>
            <person name="Eijk M."/>
            <person name="Tang J."/>
            <person name="Witsenboer H."/>
            <person name="Zhao S."/>
            <person name="Li Z."/>
            <person name="Zhang A."/>
            <person name="Wang D."/>
            <person name="Liang C."/>
        </authorList>
    </citation>
    <scope>NUCLEOTIDE SEQUENCE [LARGE SCALE GENOMIC DNA]</scope>
    <source>
        <strain evidence="1">cv. G1812</strain>
    </source>
</reference>
<dbReference type="Proteomes" id="UP000015106">
    <property type="component" value="Chromosome 3"/>
</dbReference>
<keyword evidence="2" id="KW-1185">Reference proteome</keyword>
<dbReference type="Gramene" id="TuG1812G0300001740.01.T04">
    <property type="protein sequence ID" value="TuG1812G0300001740.01.T04.cds337604"/>
    <property type="gene ID" value="TuG1812G0300001740.01"/>
</dbReference>
<proteinExistence type="predicted"/>
<evidence type="ECO:0000313" key="2">
    <source>
        <dbReference type="Proteomes" id="UP000015106"/>
    </source>
</evidence>
<dbReference type="AlphaFoldDB" id="A0A8R7TSS5"/>
<sequence length="64" mass="7308">MSMSVCGVEVKLGLLHTRAKGMSWTKYRKLGSVCRSTCYNNMLFKLLQRMAIRLLSKLMLILLA</sequence>